<dbReference type="Gene3D" id="3.30.160.660">
    <property type="match status" value="1"/>
</dbReference>
<proteinExistence type="predicted"/>
<evidence type="ECO:0000313" key="2">
    <source>
        <dbReference type="EMBL" id="MDS0281438.1"/>
    </source>
</evidence>
<evidence type="ECO:0000259" key="1">
    <source>
        <dbReference type="PROSITE" id="PS51664"/>
    </source>
</evidence>
<dbReference type="PANTHER" id="PTHR37809:SF1">
    <property type="entry name" value="RIBOSOMAL PROTEIN S12 METHYLTHIOTRANSFERASE ACCESSORY FACTOR YCAO"/>
    <property type="match status" value="1"/>
</dbReference>
<organism evidence="2 3">
    <name type="scientific">Haloarcula onubensis</name>
    <dbReference type="NCBI Taxonomy" id="2950539"/>
    <lineage>
        <taxon>Archaea</taxon>
        <taxon>Methanobacteriati</taxon>
        <taxon>Methanobacteriota</taxon>
        <taxon>Stenosarchaea group</taxon>
        <taxon>Halobacteria</taxon>
        <taxon>Halobacteriales</taxon>
        <taxon>Haloarculaceae</taxon>
        <taxon>Haloarcula</taxon>
    </lineage>
</organism>
<dbReference type="PANTHER" id="PTHR37809">
    <property type="entry name" value="RIBOSOMAL PROTEIN S12 METHYLTHIOTRANSFERASE ACCESSORY FACTOR YCAO"/>
    <property type="match status" value="1"/>
</dbReference>
<sequence>MVGADRVVRAGRALVDPSVGVFERLRTGTAPADEPRLHTAAVDRSHPGALTDGVAVPPSEGGAALTPEAALAAAIGEGVERYSAAIYRNRDLRAATYDTLDGAVDPADVVTFAPEQRAAGTVPQYEPGDELQWVAGERLDDGTEVQVPAQLVYLSYDMRDQPFVRAPISTGLAAGFELAGAVRRGLLEVVERDAFVLYYLTESPLPTIRVPEREGSVGTLCDRLDRAGIDWYLLDARTDLGVPVVVAVLVDRHATPEVSVAAAAAADARGAAQSALEEAIQTRLYQRHLRARSGARPSLSALSPDEVGREERLLAWGERGAAAELGFWTDRDPATTLADVAAETAALDASDVVPTVTETWDVYTVDVTTRDVASAGFTVVRVLAPAAQPLYLHGAHRYWGGDRLATVPVSRGYVASPPTPTDLNDCPHPFP</sequence>
<evidence type="ECO:0000313" key="3">
    <source>
        <dbReference type="Proteomes" id="UP001268864"/>
    </source>
</evidence>
<dbReference type="NCBIfam" id="TIGR03604">
    <property type="entry name" value="TOMM_cyclo_SagD"/>
    <property type="match status" value="1"/>
</dbReference>
<dbReference type="Proteomes" id="UP001268864">
    <property type="component" value="Unassembled WGS sequence"/>
</dbReference>
<dbReference type="Gene3D" id="3.30.1330.230">
    <property type="match status" value="1"/>
</dbReference>
<dbReference type="EMBL" id="JAMQOS010000001">
    <property type="protein sequence ID" value="MDS0281438.1"/>
    <property type="molecule type" value="Genomic_DNA"/>
</dbReference>
<gene>
    <name evidence="2" type="ORF">NDI86_04830</name>
</gene>
<dbReference type="InterPro" id="IPR027624">
    <property type="entry name" value="TOMM_cyclo_SagD"/>
</dbReference>
<accession>A0ABU2FL22</accession>
<feature type="domain" description="YcaO" evidence="1">
    <location>
        <begin position="62"/>
        <end position="431"/>
    </location>
</feature>
<keyword evidence="3" id="KW-1185">Reference proteome</keyword>
<name>A0ABU2FL22_9EURY</name>
<dbReference type="RefSeq" id="WP_310899275.1">
    <property type="nucleotide sequence ID" value="NZ_JAMQOS010000001.1"/>
</dbReference>
<dbReference type="NCBIfam" id="TIGR00702">
    <property type="entry name" value="YcaO-type kinase domain"/>
    <property type="match status" value="1"/>
</dbReference>
<protein>
    <submittedName>
        <fullName evidence="2">YcaO-like family protein</fullName>
    </submittedName>
</protein>
<dbReference type="Pfam" id="PF02624">
    <property type="entry name" value="YcaO"/>
    <property type="match status" value="1"/>
</dbReference>
<reference evidence="2 3" key="1">
    <citation type="submission" date="2022-06" db="EMBL/GenBank/DDBJ databases">
        <title>Halomicroarcula sp. a new haloarchaeum isolate from saline soil.</title>
        <authorList>
            <person name="Strakova D."/>
            <person name="Galisteo C."/>
            <person name="Sanchez-Porro C."/>
            <person name="Ventosa A."/>
        </authorList>
    </citation>
    <scope>NUCLEOTIDE SEQUENCE [LARGE SCALE GENOMIC DNA]</scope>
    <source>
        <strain evidence="2 3">S3CR25-11</strain>
    </source>
</reference>
<dbReference type="PROSITE" id="PS51664">
    <property type="entry name" value="YCAO"/>
    <property type="match status" value="1"/>
</dbReference>
<comment type="caution">
    <text evidence="2">The sequence shown here is derived from an EMBL/GenBank/DDBJ whole genome shotgun (WGS) entry which is preliminary data.</text>
</comment>
<dbReference type="Gene3D" id="3.30.40.250">
    <property type="match status" value="1"/>
</dbReference>
<dbReference type="InterPro" id="IPR003776">
    <property type="entry name" value="YcaO-like_dom"/>
</dbReference>